<feature type="region of interest" description="Disordered" evidence="3">
    <location>
        <begin position="235"/>
        <end position="254"/>
    </location>
</feature>
<dbReference type="Gene3D" id="3.30.565.10">
    <property type="entry name" value="Histidine kinase-like ATPase, C-terminal domain"/>
    <property type="match status" value="1"/>
</dbReference>
<dbReference type="InterPro" id="IPR004358">
    <property type="entry name" value="Sig_transdc_His_kin-like_C"/>
</dbReference>
<feature type="domain" description="PAS" evidence="6">
    <location>
        <begin position="667"/>
        <end position="737"/>
    </location>
</feature>
<proteinExistence type="predicted"/>
<feature type="compositionally biased region" description="Low complexity" evidence="3">
    <location>
        <begin position="241"/>
        <end position="253"/>
    </location>
</feature>
<dbReference type="Gene3D" id="3.40.50.2300">
    <property type="match status" value="1"/>
</dbReference>
<evidence type="ECO:0000313" key="8">
    <source>
        <dbReference type="Proteomes" id="UP000034680"/>
    </source>
</evidence>
<dbReference type="SUPFAM" id="SSF47384">
    <property type="entry name" value="Homodimeric domain of signal transducing histidine kinase"/>
    <property type="match status" value="1"/>
</dbReference>
<dbReference type="InterPro" id="IPR036890">
    <property type="entry name" value="HATPase_C_sf"/>
</dbReference>
<dbReference type="SUPFAM" id="SSF55785">
    <property type="entry name" value="PYP-like sensor domain (PAS domain)"/>
    <property type="match status" value="1"/>
</dbReference>
<dbReference type="PROSITE" id="PS50109">
    <property type="entry name" value="HIS_KIN"/>
    <property type="match status" value="1"/>
</dbReference>
<dbReference type="Proteomes" id="UP000034680">
    <property type="component" value="Unassembled WGS sequence"/>
</dbReference>
<gene>
    <name evidence="7" type="ORF">UCDDA912_g08968</name>
</gene>
<dbReference type="InterPro" id="IPR050956">
    <property type="entry name" value="2C_system_His_kinase"/>
</dbReference>
<dbReference type="InterPro" id="IPR003594">
    <property type="entry name" value="HATPase_dom"/>
</dbReference>
<dbReference type="Pfam" id="PF00072">
    <property type="entry name" value="Response_reg"/>
    <property type="match status" value="1"/>
</dbReference>
<dbReference type="EMBL" id="LCUC01000416">
    <property type="protein sequence ID" value="KKY31090.1"/>
    <property type="molecule type" value="Genomic_DNA"/>
</dbReference>
<dbReference type="PROSITE" id="PS50110">
    <property type="entry name" value="RESPONSE_REGULATORY"/>
    <property type="match status" value="1"/>
</dbReference>
<comment type="caution">
    <text evidence="7">The sequence shown here is derived from an EMBL/GenBank/DDBJ whole genome shotgun (WGS) entry which is preliminary data.</text>
</comment>
<dbReference type="SUPFAM" id="SSF52172">
    <property type="entry name" value="CheY-like"/>
    <property type="match status" value="1"/>
</dbReference>
<evidence type="ECO:0000259" key="4">
    <source>
        <dbReference type="PROSITE" id="PS50109"/>
    </source>
</evidence>
<reference evidence="7 8" key="1">
    <citation type="submission" date="2015-05" db="EMBL/GenBank/DDBJ databases">
        <title>Distinctive expansion of gene families associated with plant cell wall degradation and secondary metabolism in the genomes of grapevine trunk pathogens.</title>
        <authorList>
            <person name="Lawrence D.P."/>
            <person name="Travadon R."/>
            <person name="Rolshausen P.E."/>
            <person name="Baumgartner K."/>
        </authorList>
    </citation>
    <scope>NUCLEOTIDE SEQUENCE [LARGE SCALE GENOMIC DNA]</scope>
    <source>
        <strain evidence="7">DA912</strain>
    </source>
</reference>
<sequence length="1292" mass="142134">MDAAGAGGSSSSRSNIVDVVADQMDGLDALGVREVLDADSRPTFIIDLDPDQPSRSVSTCIAPVFCNAALRSHDRLLDAVLARDTPGIPAPAAAAAAPSASAPASTPVPASASALALPDLEPAQHGPDPGGSRSLGPNHEAFKRWVTGVTTHDDSKDVFPLSFMYHEMLWTGSTVRKRWRIISGNRLWRADVPVVDLASGAPLEVATGGSRASRTTKKSPETPGASYESVAQASGVPNMASSSPSGPLTSSDPVFYPRTSANGSVLTGASNKNIAIDLSTLPERATIDWTVPNPEGQISQHLEYVRAVNWGATSLGPMASWSAEFRQIANLVMTNPHPAALFWGSKLTVIYNEAYANEVAGHKHPTLLGSDFADFFPEIWDYCGPLFEESGRTGISVRRDNDPVSIYRHGTLEETYYSWTYVPVYSSSTRELLGFYNGPFQTTSLVLNQRRMRTVNKIGERTGCAKTIKQFWKFVLEGLEDNPWDVPFALLYSVGEDNDDEHSSTASELSISLKSCYFEGALGVPDGHIAAPQQLDLRRSLEGFVPSFREAMRTREPTLLRVRDGTLPEALLEGIEWRGFGDPCKEAIIFPVRPTNADNVLAFLVLGVNPRRPYDHEYKAFATMFNRQLATSLASTILFEEETRRSRDAVEAAQLERVRLTQQLDLQASRLRRMTELSPLGMFLISPEGVLREANDRFFEMTGHTRDSQYEMSWMDFIMPSSTRTMEDGWHRLVNEHRPWSGELQLKIRIARPINLHGEAIDYWCMFTAQPEIAPDGSLRSVMGSITDISHMKWAQGLQEHQLREAEETRRQQNEFIDITSHEMRNPLSAILQCADDISTALSECRKESTSLTTGVLEACLESAQTISLCVQHQKSIVDDILTISKLDSNLLLITPVVTQPRQILNRAIKMFESELQAKDIKAELASTPSYTELGVDWVTLDPSRVLQILINLLTNAIKFTAPSKTRVLTVAVGASLEPPALDHIPGFQYVPVNTRTPVAASEDWGKGQLLYIRFKVQDTGCGLTAEEKQMLFQRFKQASPRTHAQYGGSGLGLFISKRLSELHGGQIGVSSSAGSGSLFSFYVQARRAGPPSEDQDQKLPIERHMSGDTSLRQQLTPQRQDLASAGGPAASLVATKAKWTIDPKMVHILVVEDNLINQRVLANQLKKIGCTVNLANDGIEALEFLEKTRLYRTDSGVGSVPLDVVLMDLEMPRMDGLTCVREIRKKEARGEVVKHVPVIAVTANVRDQQVATAKESGMDDVLSKPFRIPDLLKKVEVLLLAETAEAEAHIP</sequence>
<accession>A0A0G2HSG8</accession>
<dbReference type="Pfam" id="PF13188">
    <property type="entry name" value="PAS_8"/>
    <property type="match status" value="1"/>
</dbReference>
<dbReference type="InterPro" id="IPR003661">
    <property type="entry name" value="HisK_dim/P_dom"/>
</dbReference>
<dbReference type="GO" id="GO:0000155">
    <property type="term" value="F:phosphorelay sensor kinase activity"/>
    <property type="evidence" value="ECO:0007669"/>
    <property type="project" value="InterPro"/>
</dbReference>
<dbReference type="CDD" id="cd17546">
    <property type="entry name" value="REC_hyHK_CKI1_RcsC-like"/>
    <property type="match status" value="1"/>
</dbReference>
<dbReference type="SMART" id="SM00448">
    <property type="entry name" value="REC"/>
    <property type="match status" value="1"/>
</dbReference>
<dbReference type="Gene3D" id="3.30.450.20">
    <property type="entry name" value="PAS domain"/>
    <property type="match status" value="2"/>
</dbReference>
<organism evidence="7 8">
    <name type="scientific">Diaporthe ampelina</name>
    <dbReference type="NCBI Taxonomy" id="1214573"/>
    <lineage>
        <taxon>Eukaryota</taxon>
        <taxon>Fungi</taxon>
        <taxon>Dikarya</taxon>
        <taxon>Ascomycota</taxon>
        <taxon>Pezizomycotina</taxon>
        <taxon>Sordariomycetes</taxon>
        <taxon>Sordariomycetidae</taxon>
        <taxon>Diaporthales</taxon>
        <taxon>Diaporthaceae</taxon>
        <taxon>Diaporthe</taxon>
    </lineage>
</organism>
<dbReference type="SMART" id="SM00091">
    <property type="entry name" value="PAS"/>
    <property type="match status" value="1"/>
</dbReference>
<keyword evidence="8" id="KW-1185">Reference proteome</keyword>
<dbReference type="NCBIfam" id="TIGR00229">
    <property type="entry name" value="sensory_box"/>
    <property type="match status" value="1"/>
</dbReference>
<feature type="region of interest" description="Disordered" evidence="3">
    <location>
        <begin position="119"/>
        <end position="138"/>
    </location>
</feature>
<dbReference type="CDD" id="cd00130">
    <property type="entry name" value="PAS"/>
    <property type="match status" value="1"/>
</dbReference>
<evidence type="ECO:0000256" key="2">
    <source>
        <dbReference type="PROSITE-ProRule" id="PRU00169"/>
    </source>
</evidence>
<dbReference type="PANTHER" id="PTHR43719:SF30">
    <property type="entry name" value="TWO-COMPONENT SYSTEM RESPONSE REGULATOR"/>
    <property type="match status" value="1"/>
</dbReference>
<dbReference type="Pfam" id="PF26131">
    <property type="entry name" value="PAS-like"/>
    <property type="match status" value="1"/>
</dbReference>
<keyword evidence="1 2" id="KW-0597">Phosphoprotein</keyword>
<evidence type="ECO:0000256" key="3">
    <source>
        <dbReference type="SAM" id="MobiDB-lite"/>
    </source>
</evidence>
<name>A0A0G2HSG8_9PEZI</name>
<dbReference type="Gene3D" id="1.10.287.130">
    <property type="match status" value="1"/>
</dbReference>
<dbReference type="SMART" id="SM00388">
    <property type="entry name" value="HisKA"/>
    <property type="match status" value="1"/>
</dbReference>
<feature type="modified residue" description="4-aspartylphosphate" evidence="2">
    <location>
        <position position="1209"/>
    </location>
</feature>
<dbReference type="InterPro" id="IPR000014">
    <property type="entry name" value="PAS"/>
</dbReference>
<dbReference type="CDD" id="cd00082">
    <property type="entry name" value="HisKA"/>
    <property type="match status" value="1"/>
</dbReference>
<dbReference type="InterPro" id="IPR058846">
    <property type="entry name" value="PAS-like"/>
</dbReference>
<feature type="domain" description="Histidine kinase" evidence="4">
    <location>
        <begin position="819"/>
        <end position="1088"/>
    </location>
</feature>
<dbReference type="InterPro" id="IPR011006">
    <property type="entry name" value="CheY-like_superfamily"/>
</dbReference>
<dbReference type="PRINTS" id="PR00344">
    <property type="entry name" value="BCTRLSENSOR"/>
</dbReference>
<dbReference type="SMART" id="SM00387">
    <property type="entry name" value="HATPase_c"/>
    <property type="match status" value="1"/>
</dbReference>
<dbReference type="Pfam" id="PF02518">
    <property type="entry name" value="HATPase_c"/>
    <property type="match status" value="1"/>
</dbReference>
<dbReference type="SUPFAM" id="SSF55874">
    <property type="entry name" value="ATPase domain of HSP90 chaperone/DNA topoisomerase II/histidine kinase"/>
    <property type="match status" value="1"/>
</dbReference>
<dbReference type="InterPro" id="IPR036097">
    <property type="entry name" value="HisK_dim/P_sf"/>
</dbReference>
<evidence type="ECO:0000259" key="6">
    <source>
        <dbReference type="PROSITE" id="PS50112"/>
    </source>
</evidence>
<feature type="domain" description="Response regulatory" evidence="5">
    <location>
        <begin position="1148"/>
        <end position="1280"/>
    </location>
</feature>
<reference evidence="7 8" key="2">
    <citation type="submission" date="2015-05" db="EMBL/GenBank/DDBJ databases">
        <authorList>
            <person name="Morales-Cruz A."/>
            <person name="Amrine K.C."/>
            <person name="Cantu D."/>
        </authorList>
    </citation>
    <scope>NUCLEOTIDE SEQUENCE [LARGE SCALE GENOMIC DNA]</scope>
    <source>
        <strain evidence="7">DA912</strain>
    </source>
</reference>
<dbReference type="PANTHER" id="PTHR43719">
    <property type="entry name" value="TWO-COMPONENT HISTIDINE KINASE"/>
    <property type="match status" value="1"/>
</dbReference>
<dbReference type="InterPro" id="IPR001789">
    <property type="entry name" value="Sig_transdc_resp-reg_receiver"/>
</dbReference>
<evidence type="ECO:0000313" key="7">
    <source>
        <dbReference type="EMBL" id="KKY31090.1"/>
    </source>
</evidence>
<feature type="region of interest" description="Disordered" evidence="3">
    <location>
        <begin position="205"/>
        <end position="229"/>
    </location>
</feature>
<dbReference type="InterPro" id="IPR005467">
    <property type="entry name" value="His_kinase_dom"/>
</dbReference>
<evidence type="ECO:0000259" key="5">
    <source>
        <dbReference type="PROSITE" id="PS50110"/>
    </source>
</evidence>
<dbReference type="OrthoDB" id="303614at2759"/>
<dbReference type="InterPro" id="IPR035965">
    <property type="entry name" value="PAS-like_dom_sf"/>
</dbReference>
<dbReference type="STRING" id="1214573.A0A0G2HSG8"/>
<protein>
    <submittedName>
        <fullName evidence="7">Putative aerobic respiration control sensor protein arcb</fullName>
    </submittedName>
</protein>
<dbReference type="PROSITE" id="PS50112">
    <property type="entry name" value="PAS"/>
    <property type="match status" value="1"/>
</dbReference>
<evidence type="ECO:0000256" key="1">
    <source>
        <dbReference type="ARBA" id="ARBA00022553"/>
    </source>
</evidence>